<dbReference type="SUPFAM" id="SSF51182">
    <property type="entry name" value="RmlC-like cupins"/>
    <property type="match status" value="1"/>
</dbReference>
<evidence type="ECO:0000313" key="6">
    <source>
        <dbReference type="Proteomes" id="UP000008793"/>
    </source>
</evidence>
<dbReference type="KEGG" id="ebi:EbC_37690"/>
<dbReference type="GO" id="GO:0003700">
    <property type="term" value="F:DNA-binding transcription factor activity"/>
    <property type="evidence" value="ECO:0007669"/>
    <property type="project" value="InterPro"/>
</dbReference>
<dbReference type="PANTHER" id="PTHR11019">
    <property type="entry name" value="HTH-TYPE TRANSCRIPTIONAL REGULATOR NIMR"/>
    <property type="match status" value="1"/>
</dbReference>
<accession>D8MWU3</accession>
<gene>
    <name evidence="5" type="ordered locus">EbC_37690</name>
</gene>
<keyword evidence="3" id="KW-0804">Transcription</keyword>
<dbReference type="Pfam" id="PF12833">
    <property type="entry name" value="HTH_18"/>
    <property type="match status" value="1"/>
</dbReference>
<dbReference type="AlphaFoldDB" id="D8MWU3"/>
<dbReference type="PROSITE" id="PS01124">
    <property type="entry name" value="HTH_ARAC_FAMILY_2"/>
    <property type="match status" value="1"/>
</dbReference>
<keyword evidence="6" id="KW-1185">Reference proteome</keyword>
<sequence length="342" mass="37098">MVYDVKSVFIDSPSGRIATVITETHDLASELLLGMRLMGVQYKRIELAAPFGVGFINAPGQAQFHFVSRGPVMLKTQGGNLYTLNTGDALLLPQGTDHMLLSSPDVPCKDVRSFESTPVCGNVRCVKACPSELPEAASVLIFSGSMEFDLGGMQMLISAMPEVLLADTLIHKYPEVQPMLDAMERESLSRRAGYAGILSRLADVVASFIVRGWVESGCGQAGGWLEALRDPRLGKALVALHREPGKNWTVAQLASEMGSSRSVFAERFLAVTGMTPVRYLTELRMQLAVQWIGRDGEAIETVAWRLGYGSLAAFSRAFKRTVGKTPGALRSEETQRLTQGAA</sequence>
<dbReference type="Gene3D" id="1.10.10.60">
    <property type="entry name" value="Homeodomain-like"/>
    <property type="match status" value="2"/>
</dbReference>
<dbReference type="eggNOG" id="COG2207">
    <property type="taxonomic scope" value="Bacteria"/>
</dbReference>
<dbReference type="InterPro" id="IPR018060">
    <property type="entry name" value="HTH_AraC"/>
</dbReference>
<evidence type="ECO:0000256" key="2">
    <source>
        <dbReference type="ARBA" id="ARBA00023125"/>
    </source>
</evidence>
<dbReference type="EMBL" id="FP236843">
    <property type="protein sequence ID" value="CAX61300.1"/>
    <property type="molecule type" value="Genomic_DNA"/>
</dbReference>
<keyword evidence="2" id="KW-0238">DNA-binding</keyword>
<feature type="domain" description="HTH araC/xylS-type" evidence="4">
    <location>
        <begin position="234"/>
        <end position="332"/>
    </location>
</feature>
<dbReference type="Pfam" id="PF12852">
    <property type="entry name" value="Cupin_6"/>
    <property type="match status" value="1"/>
</dbReference>
<dbReference type="InterPro" id="IPR009057">
    <property type="entry name" value="Homeodomain-like_sf"/>
</dbReference>
<dbReference type="PANTHER" id="PTHR11019:SF159">
    <property type="entry name" value="TRANSCRIPTIONAL REGULATOR-RELATED"/>
    <property type="match status" value="1"/>
</dbReference>
<keyword evidence="1" id="KW-0805">Transcription regulation</keyword>
<evidence type="ECO:0000256" key="3">
    <source>
        <dbReference type="ARBA" id="ARBA00023163"/>
    </source>
</evidence>
<evidence type="ECO:0000313" key="5">
    <source>
        <dbReference type="EMBL" id="CAX61300.1"/>
    </source>
</evidence>
<dbReference type="InterPro" id="IPR011051">
    <property type="entry name" value="RmlC_Cupin_sf"/>
</dbReference>
<dbReference type="HOGENOM" id="CLU_000445_81_0_6"/>
<reference evidence="5 6" key="1">
    <citation type="journal article" date="2010" name="BMC Genomics">
        <title>Genome comparison of the epiphytic bacteria Erwinia billingiae and E. tasmaniensis with the pear pathogen E. pyrifoliae.</title>
        <authorList>
            <person name="Kube M."/>
            <person name="Migdoll A.M."/>
            <person name="Gehring I."/>
            <person name="Heitmann K."/>
            <person name="Mayer Y."/>
            <person name="Kuhl H."/>
            <person name="Knaust F."/>
            <person name="Geider K."/>
            <person name="Reinhardt R."/>
        </authorList>
    </citation>
    <scope>NUCLEOTIDE SEQUENCE [LARGE SCALE GENOMIC DNA]</scope>
    <source>
        <strain evidence="5 6">Eb661</strain>
    </source>
</reference>
<organism evidence="6">
    <name type="scientific">Erwinia billingiae (strain Eb661)</name>
    <dbReference type="NCBI Taxonomy" id="634500"/>
    <lineage>
        <taxon>Bacteria</taxon>
        <taxon>Pseudomonadati</taxon>
        <taxon>Pseudomonadota</taxon>
        <taxon>Gammaproteobacteria</taxon>
        <taxon>Enterobacterales</taxon>
        <taxon>Erwiniaceae</taxon>
        <taxon>Erwinia</taxon>
    </lineage>
</organism>
<evidence type="ECO:0000259" key="4">
    <source>
        <dbReference type="PROSITE" id="PS01124"/>
    </source>
</evidence>
<dbReference type="PROSITE" id="PS00041">
    <property type="entry name" value="HTH_ARAC_FAMILY_1"/>
    <property type="match status" value="1"/>
</dbReference>
<protein>
    <submittedName>
        <fullName evidence="5">Transcriptional regulator, AraC family</fullName>
    </submittedName>
</protein>
<name>D8MWU3_ERWBE</name>
<proteinExistence type="predicted"/>
<dbReference type="SMART" id="SM00342">
    <property type="entry name" value="HTH_ARAC"/>
    <property type="match status" value="1"/>
</dbReference>
<evidence type="ECO:0000256" key="1">
    <source>
        <dbReference type="ARBA" id="ARBA00023015"/>
    </source>
</evidence>
<dbReference type="STRING" id="634500.EbC_37690"/>
<dbReference type="InterPro" id="IPR032783">
    <property type="entry name" value="AraC_lig"/>
</dbReference>
<dbReference type="GO" id="GO:0043565">
    <property type="term" value="F:sequence-specific DNA binding"/>
    <property type="evidence" value="ECO:0007669"/>
    <property type="project" value="InterPro"/>
</dbReference>
<dbReference type="InterPro" id="IPR018062">
    <property type="entry name" value="HTH_AraC-typ_CS"/>
</dbReference>
<dbReference type="SUPFAM" id="SSF46689">
    <property type="entry name" value="Homeodomain-like"/>
    <property type="match status" value="2"/>
</dbReference>
<dbReference type="Proteomes" id="UP000008793">
    <property type="component" value="Chromosome"/>
</dbReference>